<sequence>MSTATAAAAATELTEAFNPSALLDVLIGRLQLKNDAALSRALEVPPPVISKIRHRRLPVGATLLIRMNEVTGIPIQDLRALMGDRRAKFRPAHGIGAQDE</sequence>
<dbReference type="Proteomes" id="UP001595665">
    <property type="component" value="Unassembled WGS sequence"/>
</dbReference>
<dbReference type="EMBL" id="JBHRVV010000001">
    <property type="protein sequence ID" value="MFC3457218.1"/>
    <property type="molecule type" value="Genomic_DNA"/>
</dbReference>
<keyword evidence="2" id="KW-1185">Reference proteome</keyword>
<gene>
    <name evidence="1" type="ORF">ACFOPH_02995</name>
</gene>
<proteinExistence type="predicted"/>
<organism evidence="1 2">
    <name type="scientific">Massilia haematophila</name>
    <dbReference type="NCBI Taxonomy" id="457923"/>
    <lineage>
        <taxon>Bacteria</taxon>
        <taxon>Pseudomonadati</taxon>
        <taxon>Pseudomonadota</taxon>
        <taxon>Betaproteobacteria</taxon>
        <taxon>Burkholderiales</taxon>
        <taxon>Oxalobacteraceae</taxon>
        <taxon>Telluria group</taxon>
        <taxon>Massilia</taxon>
    </lineage>
</organism>
<comment type="caution">
    <text evidence="1">The sequence shown here is derived from an EMBL/GenBank/DDBJ whole genome shotgun (WGS) entry which is preliminary data.</text>
</comment>
<dbReference type="RefSeq" id="WP_379733424.1">
    <property type="nucleotide sequence ID" value="NZ_JBHRVV010000001.1"/>
</dbReference>
<evidence type="ECO:0000313" key="2">
    <source>
        <dbReference type="Proteomes" id="UP001595665"/>
    </source>
</evidence>
<evidence type="ECO:0008006" key="3">
    <source>
        <dbReference type="Google" id="ProtNLM"/>
    </source>
</evidence>
<reference evidence="2" key="1">
    <citation type="journal article" date="2019" name="Int. J. Syst. Evol. Microbiol.">
        <title>The Global Catalogue of Microorganisms (GCM) 10K type strain sequencing project: providing services to taxonomists for standard genome sequencing and annotation.</title>
        <authorList>
            <consortium name="The Broad Institute Genomics Platform"/>
            <consortium name="The Broad Institute Genome Sequencing Center for Infectious Disease"/>
            <person name="Wu L."/>
            <person name="Ma J."/>
        </authorList>
    </citation>
    <scope>NUCLEOTIDE SEQUENCE [LARGE SCALE GENOMIC DNA]</scope>
    <source>
        <strain evidence="2">CCM 7480</strain>
    </source>
</reference>
<name>A0ABV7PGT8_9BURK</name>
<evidence type="ECO:0000313" key="1">
    <source>
        <dbReference type="EMBL" id="MFC3457218.1"/>
    </source>
</evidence>
<protein>
    <recommendedName>
        <fullName evidence="3">XRE family transcriptional regulator</fullName>
    </recommendedName>
</protein>
<accession>A0ABV7PGT8</accession>